<evidence type="ECO:0000256" key="2">
    <source>
        <dbReference type="ARBA" id="ARBA00001913"/>
    </source>
</evidence>
<keyword evidence="10 16" id="KW-0378">Hydrolase</keyword>
<keyword evidence="7 16" id="KW-0645">Protease</keyword>
<evidence type="ECO:0000256" key="9">
    <source>
        <dbReference type="ARBA" id="ARBA00022729"/>
    </source>
</evidence>
<dbReference type="InterPro" id="IPR050819">
    <property type="entry name" value="Tripeptidyl-peptidase_I"/>
</dbReference>
<dbReference type="GO" id="GO:0008240">
    <property type="term" value="F:tripeptidyl-peptidase activity"/>
    <property type="evidence" value="ECO:0007669"/>
    <property type="project" value="UniProtKB-EC"/>
</dbReference>
<dbReference type="Pfam" id="PF00082">
    <property type="entry name" value="Peptidase_S8"/>
    <property type="match status" value="1"/>
</dbReference>
<comment type="caution">
    <text evidence="16">Lacks conserved residue(s) required for the propagation of feature annotation.</text>
</comment>
<proteinExistence type="predicted"/>
<comment type="cofactor">
    <cofactor evidence="2">
        <name>Ca(2+)</name>
        <dbReference type="ChEBI" id="CHEBI:29108"/>
    </cofactor>
</comment>
<comment type="function">
    <text evidence="3">Secreted tripeptidyl-peptidase which degrades proteins at acidic pHs and is involved in virulence.</text>
</comment>
<keyword evidence="6" id="KW-0964">Secreted</keyword>
<comment type="subcellular location">
    <subcellularLocation>
        <location evidence="4">Secreted</location>
        <location evidence="4">Extracellular space</location>
    </subcellularLocation>
</comment>
<evidence type="ECO:0000256" key="7">
    <source>
        <dbReference type="ARBA" id="ARBA00022670"/>
    </source>
</evidence>
<evidence type="ECO:0000256" key="6">
    <source>
        <dbReference type="ARBA" id="ARBA00022525"/>
    </source>
</evidence>
<evidence type="ECO:0000256" key="15">
    <source>
        <dbReference type="ARBA" id="ARBA00023180"/>
    </source>
</evidence>
<dbReference type="PANTHER" id="PTHR14218:SF15">
    <property type="entry name" value="TRIPEPTIDYL-PEPTIDASE 1"/>
    <property type="match status" value="1"/>
</dbReference>
<feature type="chain" id="PRO_5012858171" description="tripeptidyl-peptidase II" evidence="17">
    <location>
        <begin position="19"/>
        <end position="575"/>
    </location>
</feature>
<evidence type="ECO:0000256" key="10">
    <source>
        <dbReference type="ARBA" id="ARBA00022801"/>
    </source>
</evidence>
<dbReference type="SMART" id="SM00944">
    <property type="entry name" value="Pro-kuma_activ"/>
    <property type="match status" value="1"/>
</dbReference>
<feature type="signal peptide" evidence="17">
    <location>
        <begin position="1"/>
        <end position="18"/>
    </location>
</feature>
<keyword evidence="9 17" id="KW-0732">Signal</keyword>
<dbReference type="InterPro" id="IPR030400">
    <property type="entry name" value="Sedolisin_dom"/>
</dbReference>
<dbReference type="EMBL" id="NJET01000171">
    <property type="protein sequence ID" value="PHH59949.1"/>
    <property type="molecule type" value="Genomic_DNA"/>
</dbReference>
<dbReference type="FunFam" id="3.40.50.200:FF:000015">
    <property type="entry name" value="Tripeptidyl peptidase A"/>
    <property type="match status" value="1"/>
</dbReference>
<dbReference type="Gene3D" id="3.40.50.200">
    <property type="entry name" value="Peptidase S8/S53 domain"/>
    <property type="match status" value="1"/>
</dbReference>
<keyword evidence="20" id="KW-1185">Reference proteome</keyword>
<evidence type="ECO:0000256" key="17">
    <source>
        <dbReference type="SAM" id="SignalP"/>
    </source>
</evidence>
<dbReference type="EC" id="3.4.14.10" evidence="5"/>
<evidence type="ECO:0000256" key="4">
    <source>
        <dbReference type="ARBA" id="ARBA00004239"/>
    </source>
</evidence>
<evidence type="ECO:0000256" key="16">
    <source>
        <dbReference type="PROSITE-ProRule" id="PRU01032"/>
    </source>
</evidence>
<feature type="active site" description="Charge relay system" evidence="16">
    <location>
        <position position="266"/>
    </location>
</feature>
<evidence type="ECO:0000259" key="18">
    <source>
        <dbReference type="PROSITE" id="PS51695"/>
    </source>
</evidence>
<evidence type="ECO:0000256" key="1">
    <source>
        <dbReference type="ARBA" id="ARBA00001910"/>
    </source>
</evidence>
<evidence type="ECO:0000256" key="3">
    <source>
        <dbReference type="ARBA" id="ARBA00002451"/>
    </source>
</evidence>
<dbReference type="STRING" id="1399860.A0A2C5X7N3"/>
<accession>A0A2C5X7N3</accession>
<dbReference type="InterPro" id="IPR015366">
    <property type="entry name" value="S53_propep"/>
</dbReference>
<dbReference type="OrthoDB" id="409122at2759"/>
<dbReference type="InterPro" id="IPR036852">
    <property type="entry name" value="Peptidase_S8/S53_dom_sf"/>
</dbReference>
<evidence type="ECO:0000256" key="13">
    <source>
        <dbReference type="ARBA" id="ARBA00023026"/>
    </source>
</evidence>
<dbReference type="GO" id="GO:0046872">
    <property type="term" value="F:metal ion binding"/>
    <property type="evidence" value="ECO:0007669"/>
    <property type="project" value="UniProtKB-KW"/>
</dbReference>
<dbReference type="GO" id="GO:0006508">
    <property type="term" value="P:proteolysis"/>
    <property type="evidence" value="ECO:0007669"/>
    <property type="project" value="UniProtKB-KW"/>
</dbReference>
<dbReference type="PANTHER" id="PTHR14218">
    <property type="entry name" value="PROTEASE S8 TRIPEPTIDYL PEPTIDASE I CLN2"/>
    <property type="match status" value="1"/>
</dbReference>
<keyword evidence="15" id="KW-0325">Glycoprotein</keyword>
<evidence type="ECO:0000256" key="11">
    <source>
        <dbReference type="ARBA" id="ARBA00022825"/>
    </source>
</evidence>
<comment type="caution">
    <text evidence="19">The sequence shown here is derived from an EMBL/GenBank/DDBJ whole genome shotgun (WGS) entry which is preliminary data.</text>
</comment>
<dbReference type="Pfam" id="PF09286">
    <property type="entry name" value="Pro-kuma_activ"/>
    <property type="match status" value="1"/>
</dbReference>
<dbReference type="InterPro" id="IPR000209">
    <property type="entry name" value="Peptidase_S8/S53_dom"/>
</dbReference>
<dbReference type="SUPFAM" id="SSF52743">
    <property type="entry name" value="Subtilisin-like"/>
    <property type="match status" value="1"/>
</dbReference>
<keyword evidence="12" id="KW-0106">Calcium</keyword>
<evidence type="ECO:0000313" key="20">
    <source>
        <dbReference type="Proteomes" id="UP000226192"/>
    </source>
</evidence>
<dbReference type="CDD" id="cd04056">
    <property type="entry name" value="Peptidases_S53"/>
    <property type="match status" value="1"/>
</dbReference>
<keyword evidence="8" id="KW-0479">Metal-binding</keyword>
<feature type="domain" description="Peptidase S53" evidence="18">
    <location>
        <begin position="185"/>
        <end position="573"/>
    </location>
</feature>
<dbReference type="GO" id="GO:0004252">
    <property type="term" value="F:serine-type endopeptidase activity"/>
    <property type="evidence" value="ECO:0007669"/>
    <property type="project" value="UniProtKB-UniRule"/>
</dbReference>
<evidence type="ECO:0000256" key="8">
    <source>
        <dbReference type="ARBA" id="ARBA00022723"/>
    </source>
</evidence>
<dbReference type="GO" id="GO:0005576">
    <property type="term" value="C:extracellular region"/>
    <property type="evidence" value="ECO:0007669"/>
    <property type="project" value="UniProtKB-SubCell"/>
</dbReference>
<comment type="catalytic activity">
    <reaction evidence="1">
        <text>Release of an N-terminal tripeptide from a polypeptide.</text>
        <dbReference type="EC" id="3.4.14.10"/>
    </reaction>
</comment>
<organism evidence="19 20">
    <name type="scientific">Ophiocordyceps australis</name>
    <dbReference type="NCBI Taxonomy" id="1399860"/>
    <lineage>
        <taxon>Eukaryota</taxon>
        <taxon>Fungi</taxon>
        <taxon>Dikarya</taxon>
        <taxon>Ascomycota</taxon>
        <taxon>Pezizomycotina</taxon>
        <taxon>Sordariomycetes</taxon>
        <taxon>Hypocreomycetidae</taxon>
        <taxon>Hypocreales</taxon>
        <taxon>Ophiocordycipitaceae</taxon>
        <taxon>Ophiocordyceps</taxon>
    </lineage>
</organism>
<feature type="active site" description="Charge relay system" evidence="16">
    <location>
        <position position="262"/>
    </location>
</feature>
<dbReference type="PROSITE" id="PS00138">
    <property type="entry name" value="SUBTILASE_SER"/>
    <property type="match status" value="1"/>
</dbReference>
<dbReference type="AlphaFoldDB" id="A0A2C5X7N3"/>
<dbReference type="Proteomes" id="UP000226192">
    <property type="component" value="Unassembled WGS sequence"/>
</dbReference>
<reference evidence="19 20" key="1">
    <citation type="submission" date="2017-06" db="EMBL/GenBank/DDBJ databases">
        <title>Ant-infecting Ophiocordyceps genomes reveal a high diversity of potential behavioral manipulation genes and a possible major role for enterotoxins.</title>
        <authorList>
            <person name="De Bekker C."/>
            <person name="Evans H.C."/>
            <person name="Brachmann A."/>
            <person name="Hughes D.P."/>
        </authorList>
    </citation>
    <scope>NUCLEOTIDE SEQUENCE [LARGE SCALE GENOMIC DNA]</scope>
    <source>
        <strain evidence="19 20">Map64</strain>
    </source>
</reference>
<evidence type="ECO:0000256" key="5">
    <source>
        <dbReference type="ARBA" id="ARBA00012462"/>
    </source>
</evidence>
<evidence type="ECO:0000256" key="14">
    <source>
        <dbReference type="ARBA" id="ARBA00023145"/>
    </source>
</evidence>
<keyword evidence="13" id="KW-0843">Virulence</keyword>
<name>A0A2C5X7N3_9HYPO</name>
<gene>
    <name evidence="19" type="ORF">CDD81_2348</name>
</gene>
<evidence type="ECO:0000313" key="19">
    <source>
        <dbReference type="EMBL" id="PHH59949.1"/>
    </source>
</evidence>
<dbReference type="InterPro" id="IPR023828">
    <property type="entry name" value="Peptidase_S8_Ser-AS"/>
</dbReference>
<dbReference type="CDD" id="cd11377">
    <property type="entry name" value="Pro-peptidase_S53"/>
    <property type="match status" value="1"/>
</dbReference>
<keyword evidence="14" id="KW-0865">Zymogen</keyword>
<sequence>MASTLMLAALAFAGLGAGATCLEKTQVIPQGWKQLDEAIKPSQPMRMSFALRQPKMDALEPLLTRDVRLTGHQVSALREPHQEDVDSVMAWLHGHGIEAAETDKDWVHVSTTVDKAEKMLDMKMHRFSFQGRPAVLRTREYSIPDALAEAVDFVHPISNFMTPTHEFASLRPMPKAEKRADCSSVTTPECIKKQYNIKSTAGDESKVRFGVAGFLEEFANYQDTFDFFKSNAPELLPKQYNFSVDLVNNGKNLQDRNRAGPEANLDIQYAMAIGYPTAVKYFSTAGRGVQLNDSGVEVPVERSTNEPYLELLEYLLGLPDDKVPHVLSISYADDELSVPKPYAERVCKLFGALACRGTTVLVGSGDGGAAGGRESSCRTNDGSNKEITMATFPGTCPWLTVVGATDNTHNPPHGAYFSTGGFSQWFPRPEWQNEAVEGYVKALDGHLKGYYDASKRAIPDISAVGTTFQVVLRGQNVMLDGTSASTPIMAAMIALVNDVRLKKGMPSLGWINSKLYSNQVRSVLRDTTGGQSMSCVFAGGKEPGGWPAKKGWDAITGLGTPGNFEDFVSALVDLK</sequence>
<dbReference type="SUPFAM" id="SSF54897">
    <property type="entry name" value="Protease propeptides/inhibitors"/>
    <property type="match status" value="1"/>
</dbReference>
<evidence type="ECO:0000256" key="12">
    <source>
        <dbReference type="ARBA" id="ARBA00022837"/>
    </source>
</evidence>
<protein>
    <recommendedName>
        <fullName evidence="5">tripeptidyl-peptidase II</fullName>
        <ecNumber evidence="5">3.4.14.10</ecNumber>
    </recommendedName>
</protein>
<dbReference type="PROSITE" id="PS51695">
    <property type="entry name" value="SEDOLISIN"/>
    <property type="match status" value="1"/>
</dbReference>
<keyword evidence="11 16" id="KW-0720">Serine protease</keyword>
<feature type="active site" description="Charge relay system" evidence="16">
    <location>
        <position position="483"/>
    </location>
</feature>